<organism evidence="2 3">
    <name type="scientific">Gossypium arboreum</name>
    <name type="common">Tree cotton</name>
    <name type="synonym">Gossypium nanking</name>
    <dbReference type="NCBI Taxonomy" id="29729"/>
    <lineage>
        <taxon>Eukaryota</taxon>
        <taxon>Viridiplantae</taxon>
        <taxon>Streptophyta</taxon>
        <taxon>Embryophyta</taxon>
        <taxon>Tracheophyta</taxon>
        <taxon>Spermatophyta</taxon>
        <taxon>Magnoliopsida</taxon>
        <taxon>eudicotyledons</taxon>
        <taxon>Gunneridae</taxon>
        <taxon>Pentapetalae</taxon>
        <taxon>rosids</taxon>
        <taxon>malvids</taxon>
        <taxon>Malvales</taxon>
        <taxon>Malvaceae</taxon>
        <taxon>Malvoideae</taxon>
        <taxon>Gossypium</taxon>
    </lineage>
</organism>
<dbReference type="PANTHER" id="PTHR46033">
    <property type="entry name" value="PROTEIN MAIN-LIKE 2"/>
    <property type="match status" value="1"/>
</dbReference>
<gene>
    <name evidence="2" type="ORF">PVK06_012630</name>
</gene>
<evidence type="ECO:0000259" key="1">
    <source>
        <dbReference type="Pfam" id="PF10536"/>
    </source>
</evidence>
<dbReference type="PANTHER" id="PTHR46033:SF8">
    <property type="entry name" value="PROTEIN MAINTENANCE OF MERISTEMS-LIKE"/>
    <property type="match status" value="1"/>
</dbReference>
<feature type="domain" description="Aminotransferase-like plant mobile" evidence="1">
    <location>
        <begin position="70"/>
        <end position="125"/>
    </location>
</feature>
<proteinExistence type="predicted"/>
<dbReference type="Proteomes" id="UP001358586">
    <property type="component" value="Chromosome 4"/>
</dbReference>
<protein>
    <recommendedName>
        <fullName evidence="1">Aminotransferase-like plant mobile domain-containing protein</fullName>
    </recommendedName>
</protein>
<evidence type="ECO:0000313" key="3">
    <source>
        <dbReference type="Proteomes" id="UP001358586"/>
    </source>
</evidence>
<comment type="caution">
    <text evidence="2">The sequence shown here is derived from an EMBL/GenBank/DDBJ whole genome shotgun (WGS) entry which is preliminary data.</text>
</comment>
<dbReference type="InterPro" id="IPR019557">
    <property type="entry name" value="AminoTfrase-like_pln_mobile"/>
</dbReference>
<accession>A0ABR0QDA2</accession>
<dbReference type="EMBL" id="JARKNE010000004">
    <property type="protein sequence ID" value="KAK5836828.1"/>
    <property type="molecule type" value="Genomic_DNA"/>
</dbReference>
<feature type="domain" description="Aminotransferase-like plant mobile" evidence="1">
    <location>
        <begin position="147"/>
        <end position="210"/>
    </location>
</feature>
<dbReference type="InterPro" id="IPR044824">
    <property type="entry name" value="MAIN-like"/>
</dbReference>
<keyword evidence="3" id="KW-1185">Reference proteome</keyword>
<name>A0ABR0QDA2_GOSAR</name>
<evidence type="ECO:0000313" key="2">
    <source>
        <dbReference type="EMBL" id="KAK5836828.1"/>
    </source>
</evidence>
<sequence>MVPFHQLTLVEGLQQAAPLVEVIGRSQEKNFLTNGQGPYCVLKGHVNDVGYLLELRFMPYLEASRFGSGAMIHTFDLKYNLITALVEWWCPETYTFHLLCGECTITLEDVVLQLGLSIDGSVVTDGGDLRRSSIYNAYDMGCTHARCNNNKVHLMYFPLLSYLYAAHSYSWGSAVLVTLYRELFRTTKRCVVDIGRCLVLLRSWELYKMSFLATVTHQTYVFPLVNR</sequence>
<dbReference type="Pfam" id="PF10536">
    <property type="entry name" value="PMD"/>
    <property type="match status" value="2"/>
</dbReference>
<reference evidence="2 3" key="1">
    <citation type="submission" date="2023-03" db="EMBL/GenBank/DDBJ databases">
        <title>WGS of Gossypium arboreum.</title>
        <authorList>
            <person name="Yu D."/>
        </authorList>
    </citation>
    <scope>NUCLEOTIDE SEQUENCE [LARGE SCALE GENOMIC DNA]</scope>
    <source>
        <tissue evidence="2">Leaf</tissue>
    </source>
</reference>